<dbReference type="Pfam" id="PF01381">
    <property type="entry name" value="HTH_3"/>
    <property type="match status" value="1"/>
</dbReference>
<reference evidence="2 3" key="1">
    <citation type="journal article" date="2015" name="Int. J. Syst. Evol. Microbiol.">
        <title>M ethanocaldococcus bathoardescens sp. nov., a hyperthermophilic methanogen isolated from a volcanically active deep-sea hydrothermal vent.</title>
        <authorList>
            <person name="Stewart L.C."/>
            <person name="Jung J.H."/>
            <person name="Kim Y.T."/>
            <person name="Kwon S.W."/>
            <person name="Park C.S."/>
            <person name="Holden J.F."/>
        </authorList>
    </citation>
    <scope>NUCLEOTIDE SEQUENCE [LARGE SCALE GENOMIC DNA]</scope>
    <source>
        <strain evidence="2 3">JH146</strain>
    </source>
</reference>
<dbReference type="KEGG" id="mjh:JH146_0845"/>
<protein>
    <submittedName>
        <fullName evidence="2">Transcriptional regulator, XRE family</fullName>
    </submittedName>
</protein>
<dbReference type="InterPro" id="IPR016472">
    <property type="entry name" value="Tscrpt_reg_MJ0621_prd"/>
</dbReference>
<dbReference type="HOGENOM" id="CLU_129113_0_0_2"/>
<dbReference type="STRING" id="1301915.JH146_0845"/>
<dbReference type="Gene3D" id="1.10.260.40">
    <property type="entry name" value="lambda repressor-like DNA-binding domains"/>
    <property type="match status" value="1"/>
</dbReference>
<dbReference type="InterPro" id="IPR010982">
    <property type="entry name" value="Lambda_DNA-bd_dom_sf"/>
</dbReference>
<evidence type="ECO:0000313" key="2">
    <source>
        <dbReference type="EMBL" id="AIJ05691.1"/>
    </source>
</evidence>
<gene>
    <name evidence="2" type="ORF">JH146_0845</name>
</gene>
<dbReference type="PROSITE" id="PS50943">
    <property type="entry name" value="HTH_CROC1"/>
    <property type="match status" value="1"/>
</dbReference>
<dbReference type="PIRSF" id="PIRSF005978">
    <property type="entry name" value="HTH_MJ0621_prd"/>
    <property type="match status" value="1"/>
</dbReference>
<dbReference type="Proteomes" id="UP000028781">
    <property type="component" value="Chromosome"/>
</dbReference>
<sequence>MKACERLLLKIESPEKFVEEFKRILLELGLTLKEFSEISGIPYSTLYKVVQGKDFRVSTLIKILKTIRSFEKDEDIDTIAIIAARPALNKITTRKIEINGKSYLIKEYPAGSLEECIVAAVRAEREGVKGIVCAPIVSATIEKIVNVPVAVIIPEKDAFMKALEIIAKKINE</sequence>
<dbReference type="GO" id="GO:0003677">
    <property type="term" value="F:DNA binding"/>
    <property type="evidence" value="ECO:0007669"/>
    <property type="project" value="InterPro"/>
</dbReference>
<keyword evidence="3" id="KW-1185">Reference proteome</keyword>
<proteinExistence type="predicted"/>
<evidence type="ECO:0000313" key="3">
    <source>
        <dbReference type="Proteomes" id="UP000028781"/>
    </source>
</evidence>
<dbReference type="GeneID" id="24891452"/>
<name>A0A076LC08_9EURY</name>
<dbReference type="AlphaFoldDB" id="A0A076LC08"/>
<dbReference type="EMBL" id="CP009149">
    <property type="protein sequence ID" value="AIJ05691.1"/>
    <property type="molecule type" value="Genomic_DNA"/>
</dbReference>
<dbReference type="InterPro" id="IPR001387">
    <property type="entry name" value="Cro/C1-type_HTH"/>
</dbReference>
<accession>A0A076LC08</accession>
<organism evidence="2 3">
    <name type="scientific">Methanocaldococcus bathoardescens</name>
    <dbReference type="NCBI Taxonomy" id="1301915"/>
    <lineage>
        <taxon>Archaea</taxon>
        <taxon>Methanobacteriati</taxon>
        <taxon>Methanobacteriota</taxon>
        <taxon>Methanomada group</taxon>
        <taxon>Methanococci</taxon>
        <taxon>Methanococcales</taxon>
        <taxon>Methanocaldococcaceae</taxon>
        <taxon>Methanocaldococcus</taxon>
    </lineage>
</organism>
<dbReference type="RefSeq" id="WP_012980623.1">
    <property type="nucleotide sequence ID" value="NZ_CP009149.1"/>
</dbReference>
<dbReference type="SUPFAM" id="SSF47413">
    <property type="entry name" value="lambda repressor-like DNA-binding domains"/>
    <property type="match status" value="1"/>
</dbReference>
<evidence type="ECO:0000259" key="1">
    <source>
        <dbReference type="PROSITE" id="PS50943"/>
    </source>
</evidence>
<feature type="domain" description="HTH cro/C1-type" evidence="1">
    <location>
        <begin position="21"/>
        <end position="76"/>
    </location>
</feature>
<dbReference type="OrthoDB" id="350214at2157"/>
<dbReference type="SMART" id="SM00530">
    <property type="entry name" value="HTH_XRE"/>
    <property type="match status" value="1"/>
</dbReference>
<dbReference type="CDD" id="cd00093">
    <property type="entry name" value="HTH_XRE"/>
    <property type="match status" value="1"/>
</dbReference>